<dbReference type="KEGG" id="gak:X907_1601"/>
<protein>
    <submittedName>
        <fullName evidence="9">NADH/ubiquinone/plastoquinone</fullName>
    </submittedName>
</protein>
<evidence type="ECO:0000256" key="7">
    <source>
        <dbReference type="RuleBase" id="RU000320"/>
    </source>
</evidence>
<evidence type="ECO:0000256" key="1">
    <source>
        <dbReference type="ARBA" id="ARBA00004651"/>
    </source>
</evidence>
<dbReference type="PANTHER" id="PTHR42703:SF1">
    <property type="entry name" value="NA(+)_H(+) ANTIPORTER SUBUNIT D1"/>
    <property type="match status" value="1"/>
</dbReference>
<dbReference type="GO" id="GO:0005886">
    <property type="term" value="C:plasma membrane"/>
    <property type="evidence" value="ECO:0007669"/>
    <property type="project" value="UniProtKB-SubCell"/>
</dbReference>
<dbReference type="Pfam" id="PF00361">
    <property type="entry name" value="Proton_antipo_M"/>
    <property type="match status" value="1"/>
</dbReference>
<dbReference type="Proteomes" id="UP000286954">
    <property type="component" value="Chromosome"/>
</dbReference>
<dbReference type="InterPro" id="IPR050586">
    <property type="entry name" value="CPA3_Na-H_Antiporter_D"/>
</dbReference>
<evidence type="ECO:0000256" key="2">
    <source>
        <dbReference type="ARBA" id="ARBA00005346"/>
    </source>
</evidence>
<keyword evidence="9" id="KW-0830">Ubiquinone</keyword>
<dbReference type="OrthoDB" id="9811798at2"/>
<evidence type="ECO:0000256" key="6">
    <source>
        <dbReference type="ARBA" id="ARBA00023136"/>
    </source>
</evidence>
<keyword evidence="5" id="KW-1133">Transmembrane helix</keyword>
<sequence length="491" mass="50497">MNLLFALVALPLLFMLASLVAGRHGPRLIWLAAPLMTGLAVWLAMAVHTAPEGGALGGWPVPLGIMLEADGLAAALMLASAITAAITGLFALGSYGTTRAETTRSYTFWPLFYGLWAAVNAVLVSRDLFNLYVAIELLSICAVALAAFGSRKAAMDYLMIALAGSLAYLLGVVLIFAAVGTLDLSLIAERAPEARTSVLIGAALISAGLIAKTALFPLHGWLPPAHGAAPPAVSALLSALVVKASFVILLRVWFEALPGLTQPAIITGFGVLGAAAILYGSALALRQEGLKALIAYSTVAQLGYLFLVFPLAGGGEAITPWAAGAWGAMGFHASAHMLAKAGLFLAAGLMIHASGNGRMDGLTGLARAMPVTTFAFALCAVSLMGLPPSGGFMAKYLMLISSLASGQWPYALVIIAGGLMAAAYLFRPLARMFAGTETPAITPLPHNWLPLAPLALAIAAMALGLLSAAPYELMVSGLPEAGEAGLEEVEP</sequence>
<evidence type="ECO:0000256" key="3">
    <source>
        <dbReference type="ARBA" id="ARBA00022475"/>
    </source>
</evidence>
<comment type="subcellular location">
    <subcellularLocation>
        <location evidence="1">Cell membrane</location>
        <topology evidence="1">Multi-pass membrane protein</topology>
    </subcellularLocation>
    <subcellularLocation>
        <location evidence="7">Membrane</location>
        <topology evidence="7">Multi-pass membrane protein</topology>
    </subcellularLocation>
</comment>
<dbReference type="InterPro" id="IPR001750">
    <property type="entry name" value="ND/Mrp_TM"/>
</dbReference>
<gene>
    <name evidence="9" type="ORF">X907_1601</name>
</gene>
<comment type="similarity">
    <text evidence="2">Belongs to the CPA3 antiporters (TC 2.A.63) subunit D family.</text>
</comment>
<keyword evidence="10" id="KW-1185">Reference proteome</keyword>
<evidence type="ECO:0000256" key="4">
    <source>
        <dbReference type="ARBA" id="ARBA00022692"/>
    </source>
</evidence>
<name>A0A3T0E9M7_9PROT</name>
<proteinExistence type="inferred from homology"/>
<keyword evidence="6" id="KW-0472">Membrane</keyword>
<accession>A0A3T0E9M7</accession>
<feature type="domain" description="NADH:quinone oxidoreductase/Mrp antiporter transmembrane" evidence="8">
    <location>
        <begin position="125"/>
        <end position="414"/>
    </location>
</feature>
<dbReference type="PANTHER" id="PTHR42703">
    <property type="entry name" value="NADH DEHYDROGENASE"/>
    <property type="match status" value="1"/>
</dbReference>
<keyword evidence="3" id="KW-1003">Cell membrane</keyword>
<dbReference type="AlphaFoldDB" id="A0A3T0E9M7"/>
<evidence type="ECO:0000259" key="8">
    <source>
        <dbReference type="Pfam" id="PF00361"/>
    </source>
</evidence>
<organism evidence="9 10">
    <name type="scientific">Glycocaulis alkaliphilus</name>
    <dbReference type="NCBI Taxonomy" id="1434191"/>
    <lineage>
        <taxon>Bacteria</taxon>
        <taxon>Pseudomonadati</taxon>
        <taxon>Pseudomonadota</taxon>
        <taxon>Alphaproteobacteria</taxon>
        <taxon>Maricaulales</taxon>
        <taxon>Maricaulaceae</taxon>
        <taxon>Glycocaulis</taxon>
    </lineage>
</organism>
<evidence type="ECO:0000313" key="9">
    <source>
        <dbReference type="EMBL" id="AZU04133.1"/>
    </source>
</evidence>
<evidence type="ECO:0000256" key="5">
    <source>
        <dbReference type="ARBA" id="ARBA00022989"/>
    </source>
</evidence>
<dbReference type="RefSeq" id="WP_127566838.1">
    <property type="nucleotide sequence ID" value="NZ_BMFB01000003.1"/>
</dbReference>
<reference evidence="9 10" key="1">
    <citation type="submission" date="2016-12" db="EMBL/GenBank/DDBJ databases">
        <title>The genome of dimorphic prosthecate Glycocaulis alkaliphilus 6b-8t, isolated from crude oil dictates its adaptability in petroleum environments.</title>
        <authorList>
            <person name="Wu X.-L."/>
            <person name="Geng S."/>
        </authorList>
    </citation>
    <scope>NUCLEOTIDE SEQUENCE [LARGE SCALE GENOMIC DNA]</scope>
    <source>
        <strain evidence="9 10">6B-8</strain>
    </source>
</reference>
<dbReference type="EMBL" id="CP018911">
    <property type="protein sequence ID" value="AZU04133.1"/>
    <property type="molecule type" value="Genomic_DNA"/>
</dbReference>
<evidence type="ECO:0000313" key="10">
    <source>
        <dbReference type="Proteomes" id="UP000286954"/>
    </source>
</evidence>
<keyword evidence="4 7" id="KW-0812">Transmembrane</keyword>